<dbReference type="InterPro" id="IPR036259">
    <property type="entry name" value="MFS_trans_sf"/>
</dbReference>
<feature type="transmembrane region" description="Helical" evidence="12">
    <location>
        <begin position="109"/>
        <end position="128"/>
    </location>
</feature>
<reference evidence="14 15" key="1">
    <citation type="submission" date="2014-06" db="EMBL/GenBank/DDBJ databases">
        <authorList>
            <person name="Urmite Genomes Urmite Genomes"/>
        </authorList>
    </citation>
    <scope>NUCLEOTIDE SEQUENCE [LARGE SCALE GENOMIC DNA]</scope>
</reference>
<evidence type="ECO:0000256" key="8">
    <source>
        <dbReference type="ARBA" id="ARBA00023136"/>
    </source>
</evidence>
<evidence type="ECO:0000256" key="6">
    <source>
        <dbReference type="ARBA" id="ARBA00022692"/>
    </source>
</evidence>
<dbReference type="InterPro" id="IPR005829">
    <property type="entry name" value="Sugar_transporter_CS"/>
</dbReference>
<dbReference type="GO" id="GO:1990961">
    <property type="term" value="P:xenobiotic detoxification by transmembrane export across the plasma membrane"/>
    <property type="evidence" value="ECO:0007669"/>
    <property type="project" value="TreeGrafter"/>
</dbReference>
<evidence type="ECO:0000256" key="3">
    <source>
        <dbReference type="ARBA" id="ARBA00022448"/>
    </source>
</evidence>
<evidence type="ECO:0000313" key="15">
    <source>
        <dbReference type="Proteomes" id="UP000044071"/>
    </source>
</evidence>
<dbReference type="GO" id="GO:0005886">
    <property type="term" value="C:plasma membrane"/>
    <property type="evidence" value="ECO:0007669"/>
    <property type="project" value="UniProtKB-SubCell"/>
</dbReference>
<evidence type="ECO:0000256" key="12">
    <source>
        <dbReference type="SAM" id="Phobius"/>
    </source>
</evidence>
<evidence type="ECO:0000256" key="10">
    <source>
        <dbReference type="ARBA" id="ARBA00038406"/>
    </source>
</evidence>
<feature type="transmembrane region" description="Helical" evidence="12">
    <location>
        <begin position="321"/>
        <end position="345"/>
    </location>
</feature>
<dbReference type="GO" id="GO:0046677">
    <property type="term" value="P:response to antibiotic"/>
    <property type="evidence" value="ECO:0007669"/>
    <property type="project" value="UniProtKB-KW"/>
</dbReference>
<evidence type="ECO:0000256" key="1">
    <source>
        <dbReference type="ARBA" id="ARBA00004429"/>
    </source>
</evidence>
<dbReference type="SUPFAM" id="SSF103473">
    <property type="entry name" value="MFS general substrate transporter"/>
    <property type="match status" value="1"/>
</dbReference>
<keyword evidence="7 12" id="KW-1133">Transmembrane helix</keyword>
<gene>
    <name evidence="14" type="primary">mdfA</name>
    <name evidence="14" type="ORF">BN59_02975</name>
</gene>
<dbReference type="PANTHER" id="PTHR23502">
    <property type="entry name" value="MAJOR FACILITATOR SUPERFAMILY"/>
    <property type="match status" value="1"/>
</dbReference>
<protein>
    <recommendedName>
        <fullName evidence="11">Multidrug transporter MdfA</fullName>
    </recommendedName>
</protein>
<evidence type="ECO:0000256" key="4">
    <source>
        <dbReference type="ARBA" id="ARBA00022475"/>
    </source>
</evidence>
<keyword evidence="9" id="KW-0046">Antibiotic resistance</keyword>
<feature type="transmembrane region" description="Helical" evidence="12">
    <location>
        <begin position="357"/>
        <end position="378"/>
    </location>
</feature>
<accession>A0A078L403</accession>
<feature type="domain" description="Major facilitator superfamily (MFS) profile" evidence="13">
    <location>
        <begin position="16"/>
        <end position="411"/>
    </location>
</feature>
<dbReference type="PROSITE" id="PS00216">
    <property type="entry name" value="SUGAR_TRANSPORT_1"/>
    <property type="match status" value="1"/>
</dbReference>
<feature type="transmembrane region" description="Helical" evidence="12">
    <location>
        <begin position="384"/>
        <end position="407"/>
    </location>
</feature>
<comment type="similarity">
    <text evidence="10">Belongs to the major facilitator superfamily. MdfA family.</text>
</comment>
<feature type="transmembrane region" description="Helical" evidence="12">
    <location>
        <begin position="233"/>
        <end position="254"/>
    </location>
</feature>
<keyword evidence="4" id="KW-1003">Cell membrane</keyword>
<evidence type="ECO:0000256" key="2">
    <source>
        <dbReference type="ARBA" id="ARBA00011245"/>
    </source>
</evidence>
<dbReference type="eggNOG" id="COG2814">
    <property type="taxonomic scope" value="Bacteria"/>
</dbReference>
<dbReference type="STRING" id="1034943.BN59_02975"/>
<feature type="transmembrane region" description="Helical" evidence="12">
    <location>
        <begin position="12"/>
        <end position="30"/>
    </location>
</feature>
<evidence type="ECO:0000256" key="7">
    <source>
        <dbReference type="ARBA" id="ARBA00022989"/>
    </source>
</evidence>
<comment type="subunit">
    <text evidence="2">Monomer.</text>
</comment>
<dbReference type="Pfam" id="PF07690">
    <property type="entry name" value="MFS_1"/>
    <property type="match status" value="1"/>
</dbReference>
<dbReference type="GO" id="GO:0015385">
    <property type="term" value="F:sodium:proton antiporter activity"/>
    <property type="evidence" value="ECO:0007669"/>
    <property type="project" value="TreeGrafter"/>
</dbReference>
<keyword evidence="5" id="KW-0997">Cell inner membrane</keyword>
<comment type="subcellular location">
    <subcellularLocation>
        <location evidence="1">Cell inner membrane</location>
        <topology evidence="1">Multi-pass membrane protein</topology>
    </subcellularLocation>
</comment>
<feature type="transmembrane region" description="Helical" evidence="12">
    <location>
        <begin position="50"/>
        <end position="70"/>
    </location>
</feature>
<dbReference type="Gene3D" id="1.20.1720.10">
    <property type="entry name" value="Multidrug resistance protein D"/>
    <property type="match status" value="1"/>
</dbReference>
<evidence type="ECO:0000256" key="5">
    <source>
        <dbReference type="ARBA" id="ARBA00022519"/>
    </source>
</evidence>
<dbReference type="PROSITE" id="PS50850">
    <property type="entry name" value="MFS"/>
    <property type="match status" value="1"/>
</dbReference>
<feature type="transmembrane region" description="Helical" evidence="12">
    <location>
        <begin position="82"/>
        <end position="103"/>
    </location>
</feature>
<feature type="transmembrane region" description="Helical" evidence="12">
    <location>
        <begin position="140"/>
        <end position="164"/>
    </location>
</feature>
<evidence type="ECO:0000256" key="11">
    <source>
        <dbReference type="ARBA" id="ARBA00040126"/>
    </source>
</evidence>
<name>A0A078L403_9GAMM</name>
<feature type="transmembrane region" description="Helical" evidence="12">
    <location>
        <begin position="293"/>
        <end position="315"/>
    </location>
</feature>
<feature type="transmembrane region" description="Helical" evidence="12">
    <location>
        <begin position="170"/>
        <end position="189"/>
    </location>
</feature>
<evidence type="ECO:0000256" key="9">
    <source>
        <dbReference type="ARBA" id="ARBA00023251"/>
    </source>
</evidence>
<proteinExistence type="inferred from homology"/>
<feature type="transmembrane region" description="Helical" evidence="12">
    <location>
        <begin position="260"/>
        <end position="281"/>
    </location>
</feature>
<keyword evidence="8 12" id="KW-0472">Membrane</keyword>
<evidence type="ECO:0000313" key="14">
    <source>
        <dbReference type="EMBL" id="CDZ78663.1"/>
    </source>
</evidence>
<dbReference type="RefSeq" id="WP_044011781.1">
    <property type="nucleotide sequence ID" value="NZ_CCVW01000003.1"/>
</dbReference>
<dbReference type="InterPro" id="IPR011701">
    <property type="entry name" value="MFS"/>
</dbReference>
<dbReference type="InterPro" id="IPR020846">
    <property type="entry name" value="MFS_dom"/>
</dbReference>
<dbReference type="PANTHER" id="PTHR23502:SF43">
    <property type="entry name" value="MULTIDRUG TRANSPORTER MDFA"/>
    <property type="match status" value="1"/>
</dbReference>
<dbReference type="OrthoDB" id="9814303at2"/>
<keyword evidence="15" id="KW-1185">Reference proteome</keyword>
<dbReference type="EMBL" id="CCSB01000003">
    <property type="protein sequence ID" value="CDZ78663.1"/>
    <property type="molecule type" value="Genomic_DNA"/>
</dbReference>
<evidence type="ECO:0000259" key="13">
    <source>
        <dbReference type="PROSITE" id="PS50850"/>
    </source>
</evidence>
<sequence>MDQPLINISRKHALLFACFLVFYEFLTYIANDMIMPGMIKVVESFNGPETAIATSLTAYVLGGASLQLFLGPISDRYGRRPVMLFGASLFLICTILIACSNSIGHFLIARFFQGMGLCFIGVIGYATLQEIFSEMDAVRLIALMANVSTTAPLLGPLLGAAFIHYFSWRLIFVLIGFFALITLWGLWRFMPEPVGQLKRDGERINPVSLAPKIIATNYLNLLKNIPFMLGSTALGLMVLPCLAWIALAPVILVTDAKLTVIQYALWQIPVFGATILGNWFLQHLSYRGSLRKILMIGSIIIGIGLLAGFILPLAISNYFVWLMPGLIIYFFGLGVAGAPLNRLILFSTPVGKGTASALMSMISMLIQALGIEGANYIYLSHNNLLFGLLCALIGLAYIVFLVGLFLLTGSESQDIDPNSPSNE</sequence>
<dbReference type="AlphaFoldDB" id="A0A078L403"/>
<dbReference type="Proteomes" id="UP000044071">
    <property type="component" value="Unassembled WGS sequence"/>
</dbReference>
<organism evidence="14 15">
    <name type="scientific">Legionella massiliensis</name>
    <dbReference type="NCBI Taxonomy" id="1034943"/>
    <lineage>
        <taxon>Bacteria</taxon>
        <taxon>Pseudomonadati</taxon>
        <taxon>Pseudomonadota</taxon>
        <taxon>Gammaproteobacteria</taxon>
        <taxon>Legionellales</taxon>
        <taxon>Legionellaceae</taxon>
        <taxon>Legionella</taxon>
    </lineage>
</organism>
<keyword evidence="6 12" id="KW-0812">Transmembrane</keyword>
<keyword evidence="3" id="KW-0813">Transport</keyword>